<feature type="compositionally biased region" description="Low complexity" evidence="1">
    <location>
        <begin position="136"/>
        <end position="150"/>
    </location>
</feature>
<dbReference type="Gene3D" id="3.30.420.10">
    <property type="entry name" value="Ribonuclease H-like superfamily/Ribonuclease H"/>
    <property type="match status" value="1"/>
</dbReference>
<reference evidence="3 4" key="1">
    <citation type="journal article" date="2019" name="Sci. Rep.">
        <title>Orb-weaving spider Araneus ventricosus genome elucidates the spidroin gene catalogue.</title>
        <authorList>
            <person name="Kono N."/>
            <person name="Nakamura H."/>
            <person name="Ohtoshi R."/>
            <person name="Moran D.A.P."/>
            <person name="Shinohara A."/>
            <person name="Yoshida Y."/>
            <person name="Fujiwara M."/>
            <person name="Mori M."/>
            <person name="Tomita M."/>
            <person name="Arakawa K."/>
        </authorList>
    </citation>
    <scope>NUCLEOTIDE SEQUENCE [LARGE SCALE GENOMIC DNA]</scope>
</reference>
<dbReference type="GO" id="GO:0003676">
    <property type="term" value="F:nucleic acid binding"/>
    <property type="evidence" value="ECO:0007669"/>
    <property type="project" value="InterPro"/>
</dbReference>
<protein>
    <submittedName>
        <fullName evidence="3">Uncharacterized protein</fullName>
    </submittedName>
</protein>
<keyword evidence="4" id="KW-1185">Reference proteome</keyword>
<dbReference type="InterPro" id="IPR036397">
    <property type="entry name" value="RNaseH_sf"/>
</dbReference>
<name>A0A4Y2RIV0_ARAVE</name>
<dbReference type="Proteomes" id="UP000499080">
    <property type="component" value="Unassembled WGS sequence"/>
</dbReference>
<dbReference type="EMBL" id="BGPR01017304">
    <property type="protein sequence ID" value="GBN75727.1"/>
    <property type="molecule type" value="Genomic_DNA"/>
</dbReference>
<evidence type="ECO:0000313" key="4">
    <source>
        <dbReference type="Proteomes" id="UP000499080"/>
    </source>
</evidence>
<dbReference type="EMBL" id="BGPR01017297">
    <property type="protein sequence ID" value="GBN75711.1"/>
    <property type="molecule type" value="Genomic_DNA"/>
</dbReference>
<gene>
    <name evidence="3" type="ORF">AVEN_113520_1</name>
    <name evidence="2" type="ORF">AVEN_66868_1</name>
</gene>
<comment type="caution">
    <text evidence="3">The sequence shown here is derived from an EMBL/GenBank/DDBJ whole genome shotgun (WGS) entry which is preliminary data.</text>
</comment>
<sequence>MDSHHLASLKVYGNSHCCDTDICPDLAPSDFHLFSHLKKFLAGQKFASDDEIKDNFTKEGKEIIFFKSCLLFENSGRGGLVVRSRLWSRRVPGSNPIPLNICRVWGLLHAKSYVVSKRPPVCVAWMFGEGVAAKVSSSSPHRGSKSRGPSQNSPRVASKRDVNTTKLSN</sequence>
<accession>A0A4Y2RIV0</accession>
<evidence type="ECO:0000256" key="1">
    <source>
        <dbReference type="SAM" id="MobiDB-lite"/>
    </source>
</evidence>
<evidence type="ECO:0000313" key="2">
    <source>
        <dbReference type="EMBL" id="GBN75711.1"/>
    </source>
</evidence>
<feature type="region of interest" description="Disordered" evidence="1">
    <location>
        <begin position="135"/>
        <end position="169"/>
    </location>
</feature>
<dbReference type="AlphaFoldDB" id="A0A4Y2RIV0"/>
<proteinExistence type="predicted"/>
<organism evidence="3 4">
    <name type="scientific">Araneus ventricosus</name>
    <name type="common">Orbweaver spider</name>
    <name type="synonym">Epeira ventricosa</name>
    <dbReference type="NCBI Taxonomy" id="182803"/>
    <lineage>
        <taxon>Eukaryota</taxon>
        <taxon>Metazoa</taxon>
        <taxon>Ecdysozoa</taxon>
        <taxon>Arthropoda</taxon>
        <taxon>Chelicerata</taxon>
        <taxon>Arachnida</taxon>
        <taxon>Araneae</taxon>
        <taxon>Araneomorphae</taxon>
        <taxon>Entelegynae</taxon>
        <taxon>Araneoidea</taxon>
        <taxon>Araneidae</taxon>
        <taxon>Araneus</taxon>
    </lineage>
</organism>
<evidence type="ECO:0000313" key="3">
    <source>
        <dbReference type="EMBL" id="GBN75727.1"/>
    </source>
</evidence>